<proteinExistence type="predicted"/>
<accession>A0A6A5YKH4</accession>
<feature type="region of interest" description="Disordered" evidence="1">
    <location>
        <begin position="212"/>
        <end position="326"/>
    </location>
</feature>
<feature type="compositionally biased region" description="Basic residues" evidence="1">
    <location>
        <begin position="311"/>
        <end position="321"/>
    </location>
</feature>
<feature type="region of interest" description="Disordered" evidence="1">
    <location>
        <begin position="547"/>
        <end position="614"/>
    </location>
</feature>
<keyword evidence="3" id="KW-1185">Reference proteome</keyword>
<dbReference type="Proteomes" id="UP000799770">
    <property type="component" value="Unassembled WGS sequence"/>
</dbReference>
<dbReference type="EMBL" id="ML977353">
    <property type="protein sequence ID" value="KAF2107575.1"/>
    <property type="molecule type" value="Genomic_DNA"/>
</dbReference>
<feature type="region of interest" description="Disordered" evidence="1">
    <location>
        <begin position="131"/>
        <end position="162"/>
    </location>
</feature>
<evidence type="ECO:0000313" key="2">
    <source>
        <dbReference type="EMBL" id="KAF2107575.1"/>
    </source>
</evidence>
<feature type="compositionally biased region" description="Low complexity" evidence="1">
    <location>
        <begin position="239"/>
        <end position="249"/>
    </location>
</feature>
<evidence type="ECO:0000313" key="3">
    <source>
        <dbReference type="Proteomes" id="UP000799770"/>
    </source>
</evidence>
<gene>
    <name evidence="2" type="ORF">BDV96DRAFT_606416</name>
</gene>
<feature type="compositionally biased region" description="Basic residues" evidence="1">
    <location>
        <begin position="75"/>
        <end position="85"/>
    </location>
</feature>
<feature type="region of interest" description="Disordered" evidence="1">
    <location>
        <begin position="1"/>
        <end position="110"/>
    </location>
</feature>
<feature type="region of interest" description="Disordered" evidence="1">
    <location>
        <begin position="393"/>
        <end position="421"/>
    </location>
</feature>
<feature type="compositionally biased region" description="Polar residues" evidence="1">
    <location>
        <begin position="227"/>
        <end position="237"/>
    </location>
</feature>
<evidence type="ECO:0000256" key="1">
    <source>
        <dbReference type="SAM" id="MobiDB-lite"/>
    </source>
</evidence>
<name>A0A6A5YKH4_9PLEO</name>
<protein>
    <submittedName>
        <fullName evidence="2">Uncharacterized protein</fullName>
    </submittedName>
</protein>
<feature type="compositionally biased region" description="Acidic residues" evidence="1">
    <location>
        <begin position="261"/>
        <end position="283"/>
    </location>
</feature>
<organism evidence="2 3">
    <name type="scientific">Lophiotrema nucula</name>
    <dbReference type="NCBI Taxonomy" id="690887"/>
    <lineage>
        <taxon>Eukaryota</taxon>
        <taxon>Fungi</taxon>
        <taxon>Dikarya</taxon>
        <taxon>Ascomycota</taxon>
        <taxon>Pezizomycotina</taxon>
        <taxon>Dothideomycetes</taxon>
        <taxon>Pleosporomycetidae</taxon>
        <taxon>Pleosporales</taxon>
        <taxon>Lophiotremataceae</taxon>
        <taxon>Lophiotrema</taxon>
    </lineage>
</organism>
<feature type="region of interest" description="Disordered" evidence="1">
    <location>
        <begin position="773"/>
        <end position="794"/>
    </location>
</feature>
<reference evidence="2" key="1">
    <citation type="journal article" date="2020" name="Stud. Mycol.">
        <title>101 Dothideomycetes genomes: a test case for predicting lifestyles and emergence of pathogens.</title>
        <authorList>
            <person name="Haridas S."/>
            <person name="Albert R."/>
            <person name="Binder M."/>
            <person name="Bloem J."/>
            <person name="Labutti K."/>
            <person name="Salamov A."/>
            <person name="Andreopoulos B."/>
            <person name="Baker S."/>
            <person name="Barry K."/>
            <person name="Bills G."/>
            <person name="Bluhm B."/>
            <person name="Cannon C."/>
            <person name="Castanera R."/>
            <person name="Culley D."/>
            <person name="Daum C."/>
            <person name="Ezra D."/>
            <person name="Gonzalez J."/>
            <person name="Henrissat B."/>
            <person name="Kuo A."/>
            <person name="Liang C."/>
            <person name="Lipzen A."/>
            <person name="Lutzoni F."/>
            <person name="Magnuson J."/>
            <person name="Mondo S."/>
            <person name="Nolan M."/>
            <person name="Ohm R."/>
            <person name="Pangilinan J."/>
            <person name="Park H.-J."/>
            <person name="Ramirez L."/>
            <person name="Alfaro M."/>
            <person name="Sun H."/>
            <person name="Tritt A."/>
            <person name="Yoshinaga Y."/>
            <person name="Zwiers L.-H."/>
            <person name="Turgeon B."/>
            <person name="Goodwin S."/>
            <person name="Spatafora J."/>
            <person name="Crous P."/>
            <person name="Grigoriev I."/>
        </authorList>
    </citation>
    <scope>NUCLEOTIDE SEQUENCE</scope>
    <source>
        <strain evidence="2">CBS 627.86</strain>
    </source>
</reference>
<feature type="compositionally biased region" description="Polar residues" evidence="1">
    <location>
        <begin position="131"/>
        <end position="149"/>
    </location>
</feature>
<dbReference type="OrthoDB" id="3903267at2759"/>
<dbReference type="AlphaFoldDB" id="A0A6A5YKH4"/>
<sequence length="819" mass="88590">MADYEYRLPSDGSDSDYVDLAQPTHNRKMSLDKSKSRKTPHMSVSAQPKPKPASKSSVTKGRRKTDPSGDDATSKLKKPRGRKAKKEVGSNTTPPAHAPAPHGYQPPLFSGGVAGSPYTYSSPYGQSSPYATTPYTQSSPYAHQASPYTPVNGFGNGRNDNGLGNGFDSPALDLGMGSAYQFPISFGNFDNRNHVAASPYLGHYPDQAALPQNGYSGGFSPPPGHSNDYSSNYNALLQGNDNDAAAPAGNSGGVNQQQDDGHEEDDDQFEEEYEDGEYDEYDEELSHEQGGEDPEQSRSANSAVSATKDGARKKRAPRPPLRKWNDPDWKMAVLGIVWACGEEGLRIPFDKAAKIVAPTVSGGGLQQALLKLRNKMEGEGRYVDSLKMNWTRKNGAGAKNGTGSKKAGEVSARRRNKMKHRSTQANIRKLYGTFEPQDRVFKKEEVEELSMQGHHVEHAFKAPAAASRESSYERSLRDAFPIYQAHGNQQLPGVPQAIGLANNMGMSAPEALPVVGQLGHRTPVSAHQLTMTSPAFVVSPPRSAPGSFGIGPATLSRNAGMTNAPRPHGPSPSAATQAQRPAAPHGQTQAPPSMHSFENPVPEQNFYDNSHFGSQFVPSGHNGLQVDNVDLSAFGTMNGMGAVDFGNDFGGFDLGNVENTFSPGQYNNLATADFGANDMQNGLATFDETFAVFNDGNNDGPDLSRQTDGTLDIPARQFHKKPVDFKIYTDVNENHVRAWNRAGHPQPLRSAWENAENWPPQSIFYRMDHAESREDGPLESARQQHAHGGDASFEMEDADFSVGALFVDLDESPSPSPQE</sequence>